<dbReference type="AlphaFoldDB" id="A0A5K7Z5G3"/>
<dbReference type="SUPFAM" id="SSF53850">
    <property type="entry name" value="Periplasmic binding protein-like II"/>
    <property type="match status" value="1"/>
</dbReference>
<feature type="domain" description="Solute-binding protein family 3/N-terminal" evidence="2">
    <location>
        <begin position="28"/>
        <end position="252"/>
    </location>
</feature>
<keyword evidence="4" id="KW-1185">Reference proteome</keyword>
<dbReference type="Gene3D" id="3.40.190.10">
    <property type="entry name" value="Periplasmic binding protein-like II"/>
    <property type="match status" value="2"/>
</dbReference>
<dbReference type="InterPro" id="IPR001638">
    <property type="entry name" value="Solute-binding_3/MltF_N"/>
</dbReference>
<dbReference type="KEGG" id="dwd:DSCW_46590"/>
<evidence type="ECO:0000256" key="1">
    <source>
        <dbReference type="ARBA" id="ARBA00022729"/>
    </source>
</evidence>
<protein>
    <recommendedName>
        <fullName evidence="2">Solute-binding protein family 3/N-terminal domain-containing protein</fullName>
    </recommendedName>
</protein>
<accession>A0A5K7Z5G3</accession>
<name>A0A5K7Z5G3_9BACT</name>
<dbReference type="RefSeq" id="WP_155306007.1">
    <property type="nucleotide sequence ID" value="NZ_AP021875.1"/>
</dbReference>
<proteinExistence type="predicted"/>
<organism evidence="3 4">
    <name type="scientific">Desulfosarcina widdelii</name>
    <dbReference type="NCBI Taxonomy" id="947919"/>
    <lineage>
        <taxon>Bacteria</taxon>
        <taxon>Pseudomonadati</taxon>
        <taxon>Thermodesulfobacteriota</taxon>
        <taxon>Desulfobacteria</taxon>
        <taxon>Desulfobacterales</taxon>
        <taxon>Desulfosarcinaceae</taxon>
        <taxon>Desulfosarcina</taxon>
    </lineage>
</organism>
<evidence type="ECO:0000259" key="2">
    <source>
        <dbReference type="SMART" id="SM00062"/>
    </source>
</evidence>
<evidence type="ECO:0000313" key="3">
    <source>
        <dbReference type="EMBL" id="BBO77242.1"/>
    </source>
</evidence>
<evidence type="ECO:0000313" key="4">
    <source>
        <dbReference type="Proteomes" id="UP000427769"/>
    </source>
</evidence>
<dbReference type="SMART" id="SM00062">
    <property type="entry name" value="PBPb"/>
    <property type="match status" value="1"/>
</dbReference>
<dbReference type="Pfam" id="PF00497">
    <property type="entry name" value="SBP_bac_3"/>
    <property type="match status" value="1"/>
</dbReference>
<keyword evidence="1" id="KW-0732">Signal</keyword>
<dbReference type="EMBL" id="AP021875">
    <property type="protein sequence ID" value="BBO77242.1"/>
    <property type="molecule type" value="Genomic_DNA"/>
</dbReference>
<dbReference type="PANTHER" id="PTHR35936:SF25">
    <property type="entry name" value="ABC TRANSPORTER SUBSTRATE-BINDING PROTEIN"/>
    <property type="match status" value="1"/>
</dbReference>
<reference evidence="3 4" key="1">
    <citation type="submission" date="2019-11" db="EMBL/GenBank/DDBJ databases">
        <title>Comparative genomics of hydrocarbon-degrading Desulfosarcina strains.</title>
        <authorList>
            <person name="Watanabe M."/>
            <person name="Kojima H."/>
            <person name="Fukui M."/>
        </authorList>
    </citation>
    <scope>NUCLEOTIDE SEQUENCE [LARGE SCALE GENOMIC DNA]</scope>
    <source>
        <strain evidence="3 4">PP31</strain>
    </source>
</reference>
<dbReference type="Proteomes" id="UP000427769">
    <property type="component" value="Chromosome"/>
</dbReference>
<dbReference type="OrthoDB" id="5453329at2"/>
<dbReference type="PANTHER" id="PTHR35936">
    <property type="entry name" value="MEMBRANE-BOUND LYTIC MUREIN TRANSGLYCOSYLASE F"/>
    <property type="match status" value="1"/>
</dbReference>
<gene>
    <name evidence="3" type="ORF">DSCW_46590</name>
</gene>
<sequence length="256" mass="29830">MRKSLFAAVFLFTVFVIQPFDLRAEELKLSIYHYPPYVIAAEKDDWISGVDVDVVKEIAGRMNLDVSLYRCPWKRCLKSMEVGTVDVLTNAVKKPDREKYMLYCDKPFLTDFPIVFYFKKGKGRAVRTYEDLYNYTIGYERGAVYFNRFDNDTKLKKVPWHTYNKLLNLLNAERIDGVIGYKEPLNYIISEMGLQGAFEETSYRCPASHNESYITVSKKSPLASRFAEFNRIHGQLLETGIVDKIKKAYFEKYSSK</sequence>